<evidence type="ECO:0000313" key="1">
    <source>
        <dbReference type="EnsemblPlants" id="ORUFI02G00660.1"/>
    </source>
</evidence>
<evidence type="ECO:0000313" key="2">
    <source>
        <dbReference type="Proteomes" id="UP000008022"/>
    </source>
</evidence>
<protein>
    <submittedName>
        <fullName evidence="1">Uncharacterized protein</fullName>
    </submittedName>
</protein>
<keyword evidence="2" id="KW-1185">Reference proteome</keyword>
<dbReference type="EnsemblPlants" id="ORUFI02G00660.1">
    <property type="protein sequence ID" value="ORUFI02G00660.1"/>
    <property type="gene ID" value="ORUFI02G00660"/>
</dbReference>
<dbReference type="Proteomes" id="UP000008022">
    <property type="component" value="Unassembled WGS sequence"/>
</dbReference>
<dbReference type="AlphaFoldDB" id="A0A0E0N8P0"/>
<organism evidence="1 2">
    <name type="scientific">Oryza rufipogon</name>
    <name type="common">Brownbeard rice</name>
    <name type="synonym">Asian wild rice</name>
    <dbReference type="NCBI Taxonomy" id="4529"/>
    <lineage>
        <taxon>Eukaryota</taxon>
        <taxon>Viridiplantae</taxon>
        <taxon>Streptophyta</taxon>
        <taxon>Embryophyta</taxon>
        <taxon>Tracheophyta</taxon>
        <taxon>Spermatophyta</taxon>
        <taxon>Magnoliopsida</taxon>
        <taxon>Liliopsida</taxon>
        <taxon>Poales</taxon>
        <taxon>Poaceae</taxon>
        <taxon>BOP clade</taxon>
        <taxon>Oryzoideae</taxon>
        <taxon>Oryzeae</taxon>
        <taxon>Oryzinae</taxon>
        <taxon>Oryza</taxon>
    </lineage>
</organism>
<accession>A0A0E0N8P0</accession>
<name>A0A0E0N8P0_ORYRU</name>
<reference evidence="2" key="1">
    <citation type="submission" date="2013-06" db="EMBL/GenBank/DDBJ databases">
        <authorList>
            <person name="Zhao Q."/>
        </authorList>
    </citation>
    <scope>NUCLEOTIDE SEQUENCE</scope>
    <source>
        <strain evidence="2">cv. W1943</strain>
    </source>
</reference>
<sequence>MVVNVELLKRAGGISPLIAPKINIYKRRATAQQWWYVTSEGVVGEIQSFQLRKRSKSGGYTAFKLVVV</sequence>
<reference evidence="1" key="2">
    <citation type="submission" date="2015-06" db="UniProtKB">
        <authorList>
            <consortium name="EnsemblPlants"/>
        </authorList>
    </citation>
    <scope>IDENTIFICATION</scope>
</reference>
<proteinExistence type="predicted"/>
<dbReference type="Gramene" id="ORUFI02G00660.1">
    <property type="protein sequence ID" value="ORUFI02G00660.1"/>
    <property type="gene ID" value="ORUFI02G00660"/>
</dbReference>
<dbReference type="HOGENOM" id="CLU_2798438_0_0_1"/>